<evidence type="ECO:0000256" key="2">
    <source>
        <dbReference type="ARBA" id="ARBA00009272"/>
    </source>
</evidence>
<evidence type="ECO:0000256" key="5">
    <source>
        <dbReference type="NCBIfam" id="TIGR00205"/>
    </source>
</evidence>
<proteinExistence type="inferred from homology"/>
<evidence type="ECO:0000256" key="4">
    <source>
        <dbReference type="HAMAP-Rule" id="MF_00724"/>
    </source>
</evidence>
<evidence type="ECO:0000256" key="1">
    <source>
        <dbReference type="ARBA" id="ARBA00004117"/>
    </source>
</evidence>
<comment type="similarity">
    <text evidence="2 4">Belongs to the FliE family.</text>
</comment>
<dbReference type="PANTHER" id="PTHR34653:SF1">
    <property type="entry name" value="FLAGELLAR HOOK-BASAL BODY COMPLEX PROTEIN FLIE"/>
    <property type="match status" value="1"/>
</dbReference>
<keyword evidence="6" id="KW-0282">Flagellum</keyword>
<accession>A0A521CAP8</accession>
<dbReference type="OrthoDB" id="9812413at2"/>
<sequence length="94" mass="10965">MKIFLDSNIPNQVLGQKYKNQKSGFEEVLEGFLKEVNQNQISARNVENLLSQGKIKNFEEAMFIIEKADISLRLLTEIRNKALESYQEIMRMQV</sequence>
<keyword evidence="7" id="KW-1185">Reference proteome</keyword>
<dbReference type="PRINTS" id="PR01006">
    <property type="entry name" value="FLGHOOKFLIE"/>
</dbReference>
<dbReference type="HAMAP" id="MF_00724">
    <property type="entry name" value="FliE"/>
    <property type="match status" value="1"/>
</dbReference>
<evidence type="ECO:0000313" key="7">
    <source>
        <dbReference type="Proteomes" id="UP000317315"/>
    </source>
</evidence>
<comment type="subcellular location">
    <subcellularLocation>
        <location evidence="1 4">Bacterial flagellum basal body</location>
    </subcellularLocation>
</comment>
<name>A0A521CAP8_9BACT</name>
<reference evidence="6 7" key="1">
    <citation type="submission" date="2017-05" db="EMBL/GenBank/DDBJ databases">
        <authorList>
            <person name="Varghese N."/>
            <person name="Submissions S."/>
        </authorList>
    </citation>
    <scope>NUCLEOTIDE SEQUENCE [LARGE SCALE GENOMIC DNA]</scope>
    <source>
        <strain evidence="6 7">DSM 16304</strain>
    </source>
</reference>
<dbReference type="RefSeq" id="WP_142935354.1">
    <property type="nucleotide sequence ID" value="NZ_FXTM01000011.1"/>
</dbReference>
<dbReference type="InterPro" id="IPR001624">
    <property type="entry name" value="FliE"/>
</dbReference>
<organism evidence="6 7">
    <name type="scientific">Balnearium lithotrophicum</name>
    <dbReference type="NCBI Taxonomy" id="223788"/>
    <lineage>
        <taxon>Bacteria</taxon>
        <taxon>Pseudomonadati</taxon>
        <taxon>Aquificota</taxon>
        <taxon>Aquificia</taxon>
        <taxon>Desulfurobacteriales</taxon>
        <taxon>Desulfurobacteriaceae</taxon>
        <taxon>Balnearium</taxon>
    </lineage>
</organism>
<keyword evidence="3 4" id="KW-0975">Bacterial flagellum</keyword>
<dbReference type="GO" id="GO:0009425">
    <property type="term" value="C:bacterial-type flagellum basal body"/>
    <property type="evidence" value="ECO:0007669"/>
    <property type="project" value="UniProtKB-SubCell"/>
</dbReference>
<dbReference type="Pfam" id="PF02049">
    <property type="entry name" value="FliE"/>
    <property type="match status" value="1"/>
</dbReference>
<protein>
    <recommendedName>
        <fullName evidence="4 5">Flagellar hook-basal body complex protein FliE</fullName>
    </recommendedName>
</protein>
<keyword evidence="6" id="KW-0966">Cell projection</keyword>
<evidence type="ECO:0000313" key="6">
    <source>
        <dbReference type="EMBL" id="SMO56468.1"/>
    </source>
</evidence>
<dbReference type="AlphaFoldDB" id="A0A521CAP8"/>
<dbReference type="GO" id="GO:0071973">
    <property type="term" value="P:bacterial-type flagellum-dependent cell motility"/>
    <property type="evidence" value="ECO:0007669"/>
    <property type="project" value="InterPro"/>
</dbReference>
<dbReference type="EMBL" id="FXTM01000011">
    <property type="protein sequence ID" value="SMO56468.1"/>
    <property type="molecule type" value="Genomic_DNA"/>
</dbReference>
<dbReference type="NCBIfam" id="TIGR00205">
    <property type="entry name" value="fliE"/>
    <property type="match status" value="1"/>
</dbReference>
<dbReference type="Proteomes" id="UP000317315">
    <property type="component" value="Unassembled WGS sequence"/>
</dbReference>
<keyword evidence="6" id="KW-0969">Cilium</keyword>
<evidence type="ECO:0000256" key="3">
    <source>
        <dbReference type="ARBA" id="ARBA00023143"/>
    </source>
</evidence>
<dbReference type="PANTHER" id="PTHR34653">
    <property type="match status" value="1"/>
</dbReference>
<dbReference type="GO" id="GO:0005198">
    <property type="term" value="F:structural molecule activity"/>
    <property type="evidence" value="ECO:0007669"/>
    <property type="project" value="UniProtKB-UniRule"/>
</dbReference>
<dbReference type="GO" id="GO:0003774">
    <property type="term" value="F:cytoskeletal motor activity"/>
    <property type="evidence" value="ECO:0007669"/>
    <property type="project" value="InterPro"/>
</dbReference>
<gene>
    <name evidence="4" type="primary">fliE</name>
    <name evidence="6" type="ORF">SAMN06269117_11112</name>
</gene>